<feature type="transmembrane region" description="Helical" evidence="1">
    <location>
        <begin position="75"/>
        <end position="101"/>
    </location>
</feature>
<dbReference type="AlphaFoldDB" id="M3UUV9"/>
<dbReference type="Proteomes" id="UP000035009">
    <property type="component" value="Unassembled WGS sequence"/>
</dbReference>
<dbReference type="RefSeq" id="WP_008377557.1">
    <property type="nucleotide sequence ID" value="NZ_BAOP01000008.1"/>
</dbReference>
<organism evidence="2 3">
    <name type="scientific">Gordonia malaquae NBRC 108250</name>
    <dbReference type="NCBI Taxonomy" id="1223542"/>
    <lineage>
        <taxon>Bacteria</taxon>
        <taxon>Bacillati</taxon>
        <taxon>Actinomycetota</taxon>
        <taxon>Actinomycetes</taxon>
        <taxon>Mycobacteriales</taxon>
        <taxon>Gordoniaceae</taxon>
        <taxon>Gordonia</taxon>
    </lineage>
</organism>
<sequence>MTESLVVVAAAIMWLLCVAGVWLWLSSIRAFARGIGWYTLFLVPLLLTPLGSAGIGLLTLAYVQSPLEWPGTLMIYFLVVAGAALLGLIPVVLVRALLALVGYADRGNGERLVDWRRGRLRTAEQIATDLRDSVVRGPGVLYDIAAVQLPGRRVVSGGRYVVQPRVRGFGRKVINSTLVDLCAAEPRLTQLVAELGRDRVLDMLTAGRSRASVYNRYVRTLVDEADFCYLYDALRPLFRDAVADRYGIMAADLASHLIPRTSHKHRVDVDRVPGVDAPWMGAVRDIHRYVTDHGTFLRVDMARSVGGRATTREVLRVVRAPNAGPVTAIVEIAADLPLDRPAVIAAVEQAAAGEGRTNRLVAGSVKLNTNALKDLIRGRDHVRPQVTALRAPAVIADPGGFGRTATVATTGVVNVVVTPFVYALRAIGLLRWPIVAVDPEGRERVIDYRRGRKSVIAAQQVVRRSA</sequence>
<name>M3UUV9_GORML</name>
<keyword evidence="1" id="KW-0812">Transmembrane</keyword>
<feature type="transmembrane region" description="Helical" evidence="1">
    <location>
        <begin position="37"/>
        <end position="63"/>
    </location>
</feature>
<reference evidence="2 3" key="1">
    <citation type="submission" date="2013-02" db="EMBL/GenBank/DDBJ databases">
        <title>Whole genome shotgun sequence of Gordonia malaquae NBRC 108250.</title>
        <authorList>
            <person name="Yoshida I."/>
            <person name="Hosoyama A."/>
            <person name="Tsuchikane K."/>
            <person name="Ando Y."/>
            <person name="Baba S."/>
            <person name="Ohji S."/>
            <person name="Hamada M."/>
            <person name="Tamura T."/>
            <person name="Yamazoe A."/>
            <person name="Yamazaki S."/>
            <person name="Fujita N."/>
        </authorList>
    </citation>
    <scope>NUCLEOTIDE SEQUENCE [LARGE SCALE GENOMIC DNA]</scope>
    <source>
        <strain evidence="2 3">NBRC 108250</strain>
    </source>
</reference>
<comment type="caution">
    <text evidence="2">The sequence shown here is derived from an EMBL/GenBank/DDBJ whole genome shotgun (WGS) entry which is preliminary data.</text>
</comment>
<evidence type="ECO:0000313" key="3">
    <source>
        <dbReference type="Proteomes" id="UP000035009"/>
    </source>
</evidence>
<keyword evidence="3" id="KW-1185">Reference proteome</keyword>
<evidence type="ECO:0000256" key="1">
    <source>
        <dbReference type="SAM" id="Phobius"/>
    </source>
</evidence>
<protein>
    <submittedName>
        <fullName evidence="2">Uncharacterized protein</fullName>
    </submittedName>
</protein>
<feature type="transmembrane region" description="Helical" evidence="1">
    <location>
        <begin position="6"/>
        <end position="25"/>
    </location>
</feature>
<dbReference type="EMBL" id="BAOP01000008">
    <property type="protein sequence ID" value="GAC79242.1"/>
    <property type="molecule type" value="Genomic_DNA"/>
</dbReference>
<keyword evidence="1" id="KW-1133">Transmembrane helix</keyword>
<accession>M3UUV9</accession>
<gene>
    <name evidence="2" type="ORF">GM1_008_00040</name>
</gene>
<proteinExistence type="predicted"/>
<keyword evidence="1" id="KW-0472">Membrane</keyword>
<evidence type="ECO:0000313" key="2">
    <source>
        <dbReference type="EMBL" id="GAC79242.1"/>
    </source>
</evidence>